<gene>
    <name evidence="1" type="ORF">TCMB3V08_LOCUS8548</name>
</gene>
<sequence>MVRTERKQTARDDTNQGSALDGEFSELTVSIKSNSARSGRWLLEKKDIHQFAPNYAWLAQLEDVICRNETRLNKICNSSRPYGFNSKTLTERAIDTLRRGPPRHTIPDEQQLVLSRGRDTLLVPGAALRRSEIADRHSSLHQGTRRWHGFGDDLGMEALTAAMTVEVFLPFPVSPGLRASGEALVYFGETGHQWDFTTSAVSPLIPTSGGPEARVSDSTAATRNLFLRGELGGAPQGGVGVAPQGGFGGVPLGGLGGFPEDGSSVRRVGETTSLAVLLPVKILAPQELARNHYKCLEKRPMAQVAMTSEQD</sequence>
<organism evidence="1">
    <name type="scientific">Timema californicum</name>
    <name type="common">California timema</name>
    <name type="synonym">Walking stick</name>
    <dbReference type="NCBI Taxonomy" id="61474"/>
    <lineage>
        <taxon>Eukaryota</taxon>
        <taxon>Metazoa</taxon>
        <taxon>Ecdysozoa</taxon>
        <taxon>Arthropoda</taxon>
        <taxon>Hexapoda</taxon>
        <taxon>Insecta</taxon>
        <taxon>Pterygota</taxon>
        <taxon>Neoptera</taxon>
        <taxon>Polyneoptera</taxon>
        <taxon>Phasmatodea</taxon>
        <taxon>Timematodea</taxon>
        <taxon>Timematoidea</taxon>
        <taxon>Timematidae</taxon>
        <taxon>Timema</taxon>
    </lineage>
</organism>
<proteinExistence type="predicted"/>
<evidence type="ECO:0000313" key="1">
    <source>
        <dbReference type="EMBL" id="CAD7575972.1"/>
    </source>
</evidence>
<dbReference type="EMBL" id="OE183757">
    <property type="protein sequence ID" value="CAD7575972.1"/>
    <property type="molecule type" value="Genomic_DNA"/>
</dbReference>
<reference evidence="1" key="1">
    <citation type="submission" date="2020-11" db="EMBL/GenBank/DDBJ databases">
        <authorList>
            <person name="Tran Van P."/>
        </authorList>
    </citation>
    <scope>NUCLEOTIDE SEQUENCE</scope>
</reference>
<dbReference type="AlphaFoldDB" id="A0A7R9PAS7"/>
<protein>
    <submittedName>
        <fullName evidence="1">(California timema) hypothetical protein</fullName>
    </submittedName>
</protein>
<name>A0A7R9PAS7_TIMCA</name>
<accession>A0A7R9PAS7</accession>